<proteinExistence type="predicted"/>
<dbReference type="PROSITE" id="PS51159">
    <property type="entry name" value="CBM21"/>
    <property type="match status" value="1"/>
</dbReference>
<sequence length="688" mass="74396">MSLRLCIDSIKGRDVSQSNVSHFAGPSTQTSQSASSLCDPLAPEKIVRKKSGQLVKPSLKTSRSNSLSVYTLPLSSKSEPTTPTSKAVHFDSKLEHVKLFLAEQKPLAVSRDGSPTDDTSGTESDFPGFIFGGNSDGASEDRRPKKKLLMQVVNMPMRVNLNSDVALEEMVLSAEATSILGKVRVRNIAYAKSVAVRFTFDSWQTTSEVTGKYVASLSSEFDGFSFSIRLNDLLATIEGKTLIVAIKYMVEGKEIWDNNFGHNYLATFKKTKMSKEDQPSSPTKKVMLLSSEDEADMADLKNKLEKVVQGKDRPASGPTFRRPAQSPASADPDITSFRSSASFASRYDFSASFKSSWNPDKTFSSTSSMHTRTRSFPLSSTKSGNGSPVPWPQKRPSDLYALRRASPPVSIPVASPTQGKAAPPGSPRDLGEDVYSPLRSPLELEDPPFPVLQPQQASTQSRSARNQSRRGYFDLSVPSGTGSLRRTPPGTPRSPGEDQSRNRRSASTSPVRVLREEVESVRVDMNVEEGSGGDSALSTPSMSTPSSSRESSPSPTELFMSMVDEENALSPETHYRQFLNKFCFFTGPGSTITSDASYTYPDETIPRTRSASEIEELLSGISPRLQAIANGTAGTAIGASPLLSPSRSPSLDDLMLGSKIQSSGSLTPTVSRLSFARLASQQGTPVLA</sequence>
<feature type="domain" description="CBM21" evidence="2">
    <location>
        <begin position="157"/>
        <end position="267"/>
    </location>
</feature>
<dbReference type="PANTHER" id="PTHR12307:SF36">
    <property type="entry name" value="GLYCOGEN-BINDING SUBUNIT 76A"/>
    <property type="match status" value="1"/>
</dbReference>
<protein>
    <submittedName>
        <fullName evidence="3">Phosphatase regulatory subunit-domain-containing protein</fullName>
    </submittedName>
</protein>
<dbReference type="PANTHER" id="PTHR12307">
    <property type="entry name" value="PROTEIN PHOSPHATASE 1 REGULATORY SUBUNIT"/>
    <property type="match status" value="1"/>
</dbReference>
<feature type="region of interest" description="Disordered" evidence="1">
    <location>
        <begin position="360"/>
        <end position="395"/>
    </location>
</feature>
<dbReference type="GO" id="GO:0008157">
    <property type="term" value="F:protein phosphatase 1 binding"/>
    <property type="evidence" value="ECO:0007669"/>
    <property type="project" value="TreeGrafter"/>
</dbReference>
<dbReference type="GO" id="GO:2001069">
    <property type="term" value="F:glycogen binding"/>
    <property type="evidence" value="ECO:0007669"/>
    <property type="project" value="TreeGrafter"/>
</dbReference>
<dbReference type="GO" id="GO:0000164">
    <property type="term" value="C:protein phosphatase type 1 complex"/>
    <property type="evidence" value="ECO:0007669"/>
    <property type="project" value="TreeGrafter"/>
</dbReference>
<feature type="compositionally biased region" description="Basic and acidic residues" evidence="1">
    <location>
        <begin position="304"/>
        <end position="314"/>
    </location>
</feature>
<dbReference type="InterPro" id="IPR005036">
    <property type="entry name" value="CBM21_dom"/>
</dbReference>
<comment type="caution">
    <text evidence="3">The sequence shown here is derived from an EMBL/GenBank/DDBJ whole genome shotgun (WGS) entry which is preliminary data.</text>
</comment>
<dbReference type="InterPro" id="IPR050782">
    <property type="entry name" value="PP1_regulatory_subunit_3"/>
</dbReference>
<gene>
    <name evidence="3" type="ORF">CPB84DRAFT_1681353</name>
</gene>
<dbReference type="OrthoDB" id="1881at2759"/>
<name>A0A9P5TLL0_GYMJU</name>
<feature type="compositionally biased region" description="Low complexity" evidence="1">
    <location>
        <begin position="362"/>
        <end position="376"/>
    </location>
</feature>
<feature type="region of interest" description="Disordered" evidence="1">
    <location>
        <begin position="304"/>
        <end position="334"/>
    </location>
</feature>
<evidence type="ECO:0000313" key="4">
    <source>
        <dbReference type="Proteomes" id="UP000724874"/>
    </source>
</evidence>
<feature type="region of interest" description="Disordered" evidence="1">
    <location>
        <begin position="409"/>
        <end position="556"/>
    </location>
</feature>
<dbReference type="GO" id="GO:0005979">
    <property type="term" value="P:regulation of glycogen biosynthetic process"/>
    <property type="evidence" value="ECO:0007669"/>
    <property type="project" value="TreeGrafter"/>
</dbReference>
<dbReference type="EMBL" id="JADNYJ010000054">
    <property type="protein sequence ID" value="KAF8898252.1"/>
    <property type="molecule type" value="Genomic_DNA"/>
</dbReference>
<feature type="compositionally biased region" description="Polar residues" evidence="1">
    <location>
        <begin position="17"/>
        <end position="36"/>
    </location>
</feature>
<feature type="region of interest" description="Disordered" evidence="1">
    <location>
        <begin position="17"/>
        <end position="37"/>
    </location>
</feature>
<dbReference type="Proteomes" id="UP000724874">
    <property type="component" value="Unassembled WGS sequence"/>
</dbReference>
<dbReference type="InterPro" id="IPR038175">
    <property type="entry name" value="CBM21_dom_sf"/>
</dbReference>
<feature type="compositionally biased region" description="Polar residues" evidence="1">
    <location>
        <begin position="453"/>
        <end position="466"/>
    </location>
</feature>
<reference evidence="3" key="1">
    <citation type="submission" date="2020-11" db="EMBL/GenBank/DDBJ databases">
        <authorList>
            <consortium name="DOE Joint Genome Institute"/>
            <person name="Ahrendt S."/>
            <person name="Riley R."/>
            <person name="Andreopoulos W."/>
            <person name="LaButti K."/>
            <person name="Pangilinan J."/>
            <person name="Ruiz-duenas F.J."/>
            <person name="Barrasa J.M."/>
            <person name="Sanchez-Garcia M."/>
            <person name="Camarero S."/>
            <person name="Miyauchi S."/>
            <person name="Serrano A."/>
            <person name="Linde D."/>
            <person name="Babiker R."/>
            <person name="Drula E."/>
            <person name="Ayuso-Fernandez I."/>
            <person name="Pacheco R."/>
            <person name="Padilla G."/>
            <person name="Ferreira P."/>
            <person name="Barriuso J."/>
            <person name="Kellner H."/>
            <person name="Castanera R."/>
            <person name="Alfaro M."/>
            <person name="Ramirez L."/>
            <person name="Pisabarro A.G."/>
            <person name="Kuo A."/>
            <person name="Tritt A."/>
            <person name="Lipzen A."/>
            <person name="He G."/>
            <person name="Yan M."/>
            <person name="Ng V."/>
            <person name="Cullen D."/>
            <person name="Martin F."/>
            <person name="Rosso M.-N."/>
            <person name="Henrissat B."/>
            <person name="Hibbett D."/>
            <person name="Martinez A.T."/>
            <person name="Grigoriev I.V."/>
        </authorList>
    </citation>
    <scope>NUCLEOTIDE SEQUENCE</scope>
    <source>
        <strain evidence="3">AH 44721</strain>
    </source>
</reference>
<evidence type="ECO:0000256" key="1">
    <source>
        <dbReference type="SAM" id="MobiDB-lite"/>
    </source>
</evidence>
<evidence type="ECO:0000313" key="3">
    <source>
        <dbReference type="EMBL" id="KAF8898252.1"/>
    </source>
</evidence>
<feature type="compositionally biased region" description="Basic and acidic residues" evidence="1">
    <location>
        <begin position="513"/>
        <end position="522"/>
    </location>
</feature>
<evidence type="ECO:0000259" key="2">
    <source>
        <dbReference type="PROSITE" id="PS51159"/>
    </source>
</evidence>
<dbReference type="AlphaFoldDB" id="A0A9P5TLL0"/>
<feature type="compositionally biased region" description="Low complexity" evidence="1">
    <location>
        <begin position="538"/>
        <end position="556"/>
    </location>
</feature>
<keyword evidence="4" id="KW-1185">Reference proteome</keyword>
<feature type="compositionally biased region" description="Polar residues" evidence="1">
    <location>
        <begin position="377"/>
        <end position="386"/>
    </location>
</feature>
<organism evidence="3 4">
    <name type="scientific">Gymnopilus junonius</name>
    <name type="common">Spectacular rustgill mushroom</name>
    <name type="synonym">Gymnopilus spectabilis subsp. junonius</name>
    <dbReference type="NCBI Taxonomy" id="109634"/>
    <lineage>
        <taxon>Eukaryota</taxon>
        <taxon>Fungi</taxon>
        <taxon>Dikarya</taxon>
        <taxon>Basidiomycota</taxon>
        <taxon>Agaricomycotina</taxon>
        <taxon>Agaricomycetes</taxon>
        <taxon>Agaricomycetidae</taxon>
        <taxon>Agaricales</taxon>
        <taxon>Agaricineae</taxon>
        <taxon>Hymenogastraceae</taxon>
        <taxon>Gymnopilus</taxon>
    </lineage>
</organism>
<accession>A0A9P5TLL0</accession>
<dbReference type="Pfam" id="PF03370">
    <property type="entry name" value="CBM_21"/>
    <property type="match status" value="1"/>
</dbReference>
<dbReference type="Gene3D" id="2.60.40.2440">
    <property type="entry name" value="Carbohydrate binding type-21 domain"/>
    <property type="match status" value="1"/>
</dbReference>